<sequence>MNKEINSIDLGRMNNGAHFLYITNMATRSMADVTVFNKCTPLVQALQKAAAHEDECLQLTQKSMLTDEIIEADSLRDRLYAGYRKSVKGFADFPVPEHAQAAKVLLQHMKDYKIDPRMQLDRQTGLMINFIDDLGAKYADQIDLLSLKPFVEQLRAANEKVRSLTNERTDERAGRTLGALREARQASDKVYRDLVKRVNALALIEGDTDYAAFIDYVNAEIEHYKQEVLSKAKKPSAT</sequence>
<evidence type="ECO:0000313" key="1">
    <source>
        <dbReference type="EMBL" id="RRD62200.1"/>
    </source>
</evidence>
<name>A0A3P1XW21_TANFO</name>
<gene>
    <name evidence="1" type="ORF">EII40_04595</name>
</gene>
<comment type="caution">
    <text evidence="1">The sequence shown here is derived from an EMBL/GenBank/DDBJ whole genome shotgun (WGS) entry which is preliminary data.</text>
</comment>
<protein>
    <submittedName>
        <fullName evidence="1">Uncharacterized protein</fullName>
    </submittedName>
</protein>
<proteinExistence type="predicted"/>
<dbReference type="RefSeq" id="WP_124751101.1">
    <property type="nucleotide sequence ID" value="NZ_RQYS01000015.1"/>
</dbReference>
<reference evidence="1 2" key="1">
    <citation type="submission" date="2018-11" db="EMBL/GenBank/DDBJ databases">
        <title>Genomes From Bacteria Associated with the Canine Oral Cavity: a Test Case for Automated Genome-Based Taxonomic Assignment.</title>
        <authorList>
            <person name="Coil D.A."/>
            <person name="Jospin G."/>
            <person name="Darling A.E."/>
            <person name="Wallis C."/>
            <person name="Davis I.J."/>
            <person name="Harris S."/>
            <person name="Eisen J.A."/>
            <person name="Holcombe L.J."/>
            <person name="O'Flynn C."/>
        </authorList>
    </citation>
    <scope>NUCLEOTIDE SEQUENCE [LARGE SCALE GENOMIC DNA]</scope>
    <source>
        <strain evidence="1 2">OH2617_COT-023</strain>
    </source>
</reference>
<organism evidence="1 2">
    <name type="scientific">Tannerella forsythia</name>
    <name type="common">Bacteroides forsythus</name>
    <dbReference type="NCBI Taxonomy" id="28112"/>
    <lineage>
        <taxon>Bacteria</taxon>
        <taxon>Pseudomonadati</taxon>
        <taxon>Bacteroidota</taxon>
        <taxon>Bacteroidia</taxon>
        <taxon>Bacteroidales</taxon>
        <taxon>Tannerellaceae</taxon>
        <taxon>Tannerella</taxon>
    </lineage>
</organism>
<dbReference type="Pfam" id="PF19775">
    <property type="entry name" value="DUF6261"/>
    <property type="match status" value="1"/>
</dbReference>
<dbReference type="EMBL" id="RQYS01000015">
    <property type="protein sequence ID" value="RRD62200.1"/>
    <property type="molecule type" value="Genomic_DNA"/>
</dbReference>
<dbReference type="AlphaFoldDB" id="A0A3P1XW21"/>
<accession>A0A3P1XW21</accession>
<dbReference type="InterPro" id="IPR046228">
    <property type="entry name" value="DUF6261"/>
</dbReference>
<dbReference type="OrthoDB" id="1452914at2"/>
<evidence type="ECO:0000313" key="2">
    <source>
        <dbReference type="Proteomes" id="UP000278609"/>
    </source>
</evidence>
<dbReference type="Proteomes" id="UP000278609">
    <property type="component" value="Unassembled WGS sequence"/>
</dbReference>